<feature type="binding site" evidence="5">
    <location>
        <begin position="48"/>
        <end position="53"/>
    </location>
    <ligand>
        <name>GTP</name>
        <dbReference type="ChEBI" id="CHEBI:37565"/>
    </ligand>
</feature>
<dbReference type="GO" id="GO:0031683">
    <property type="term" value="F:G-protein beta/gamma-subunit complex binding"/>
    <property type="evidence" value="ECO:0000318"/>
    <property type="project" value="GO_Central"/>
</dbReference>
<dbReference type="Gene3D" id="1.10.400.10">
    <property type="entry name" value="GI Alpha 1, domain 2-like"/>
    <property type="match status" value="1"/>
</dbReference>
<dbReference type="InParanoid" id="A9V9I2"/>
<dbReference type="SUPFAM" id="SSF52540">
    <property type="entry name" value="P-loop containing nucleoside triphosphate hydrolases"/>
    <property type="match status" value="1"/>
</dbReference>
<keyword evidence="4" id="KW-0807">Transducer</keyword>
<evidence type="ECO:0000256" key="2">
    <source>
        <dbReference type="ARBA" id="ARBA00022741"/>
    </source>
</evidence>
<dbReference type="eggNOG" id="KOG0082">
    <property type="taxonomic scope" value="Eukaryota"/>
</dbReference>
<dbReference type="GO" id="GO:0005834">
    <property type="term" value="C:heterotrimeric G-protein complex"/>
    <property type="evidence" value="ECO:0000318"/>
    <property type="project" value="GO_Central"/>
</dbReference>
<evidence type="ECO:0000256" key="5">
    <source>
        <dbReference type="PIRSR" id="PIRSR601019-1"/>
    </source>
</evidence>
<evidence type="ECO:0000313" key="7">
    <source>
        <dbReference type="EMBL" id="EDQ85799.1"/>
    </source>
</evidence>
<dbReference type="InterPro" id="IPR011025">
    <property type="entry name" value="GproteinA_insert"/>
</dbReference>
<reference evidence="7 8" key="1">
    <citation type="journal article" date="2008" name="Nature">
        <title>The genome of the choanoflagellate Monosiga brevicollis and the origin of metazoans.</title>
        <authorList>
            <consortium name="JGI Sequencing"/>
            <person name="King N."/>
            <person name="Westbrook M.J."/>
            <person name="Young S.L."/>
            <person name="Kuo A."/>
            <person name="Abedin M."/>
            <person name="Chapman J."/>
            <person name="Fairclough S."/>
            <person name="Hellsten U."/>
            <person name="Isogai Y."/>
            <person name="Letunic I."/>
            <person name="Marr M."/>
            <person name="Pincus D."/>
            <person name="Putnam N."/>
            <person name="Rokas A."/>
            <person name="Wright K.J."/>
            <person name="Zuzow R."/>
            <person name="Dirks W."/>
            <person name="Good M."/>
            <person name="Goodstein D."/>
            <person name="Lemons D."/>
            <person name="Li W."/>
            <person name="Lyons J.B."/>
            <person name="Morris A."/>
            <person name="Nichols S."/>
            <person name="Richter D.J."/>
            <person name="Salamov A."/>
            <person name="Bork P."/>
            <person name="Lim W.A."/>
            <person name="Manning G."/>
            <person name="Miller W.T."/>
            <person name="McGinnis W."/>
            <person name="Shapiro H."/>
            <person name="Tjian R."/>
            <person name="Grigoriev I.V."/>
            <person name="Rokhsar D."/>
        </authorList>
    </citation>
    <scope>NUCLEOTIDE SEQUENCE [LARGE SCALE GENOMIC DNA]</scope>
    <source>
        <strain evidence="8">MX1 / ATCC 50154</strain>
    </source>
</reference>
<feature type="binding site" evidence="6">
    <location>
        <position position="52"/>
    </location>
    <ligand>
        <name>Mg(2+)</name>
        <dbReference type="ChEBI" id="CHEBI:18420"/>
    </ligand>
</feature>
<protein>
    <submittedName>
        <fullName evidence="7">Uncharacterized protein</fullName>
    </submittedName>
</protein>
<dbReference type="STRING" id="81824.A9V9I2"/>
<evidence type="ECO:0000256" key="6">
    <source>
        <dbReference type="PIRSR" id="PIRSR601019-2"/>
    </source>
</evidence>
<evidence type="ECO:0000313" key="8">
    <source>
        <dbReference type="Proteomes" id="UP000001357"/>
    </source>
</evidence>
<dbReference type="PRINTS" id="PR00318">
    <property type="entry name" value="GPROTEINA"/>
</dbReference>
<dbReference type="GeneID" id="5894635"/>
<dbReference type="CDD" id="cd00066">
    <property type="entry name" value="G-alpha"/>
    <property type="match status" value="1"/>
</dbReference>
<keyword evidence="6" id="KW-0460">Magnesium</keyword>
<feature type="binding site" evidence="5">
    <location>
        <position position="329"/>
    </location>
    <ligand>
        <name>GTP</name>
        <dbReference type="ChEBI" id="CHEBI:37565"/>
    </ligand>
</feature>
<feature type="binding site" evidence="6">
    <location>
        <position position="182"/>
    </location>
    <ligand>
        <name>Mg(2+)</name>
        <dbReference type="ChEBI" id="CHEBI:18420"/>
    </ligand>
</feature>
<dbReference type="InterPro" id="IPR027417">
    <property type="entry name" value="P-loop_NTPase"/>
</dbReference>
<dbReference type="GO" id="GO:0007188">
    <property type="term" value="P:adenylate cyclase-modulating G protein-coupled receptor signaling pathway"/>
    <property type="evidence" value="ECO:0000318"/>
    <property type="project" value="GO_Central"/>
</dbReference>
<dbReference type="Proteomes" id="UP000001357">
    <property type="component" value="Unassembled WGS sequence"/>
</dbReference>
<keyword evidence="2 5" id="KW-0547">Nucleotide-binding</keyword>
<dbReference type="RefSeq" id="XP_001749278.1">
    <property type="nucleotide sequence ID" value="XM_001749226.1"/>
</dbReference>
<dbReference type="GO" id="GO:0005737">
    <property type="term" value="C:cytoplasm"/>
    <property type="evidence" value="ECO:0000318"/>
    <property type="project" value="GO_Central"/>
</dbReference>
<dbReference type="Gene3D" id="3.40.50.300">
    <property type="entry name" value="P-loop containing nucleotide triphosphate hydrolases"/>
    <property type="match status" value="1"/>
</dbReference>
<dbReference type="GO" id="GO:0001664">
    <property type="term" value="F:G protein-coupled receptor binding"/>
    <property type="evidence" value="ECO:0000318"/>
    <property type="project" value="GO_Central"/>
</dbReference>
<keyword evidence="3 5" id="KW-0342">GTP-binding</keyword>
<dbReference type="Pfam" id="PF00503">
    <property type="entry name" value="G-alpha"/>
    <property type="match status" value="1"/>
</dbReference>
<proteinExistence type="predicted"/>
<evidence type="ECO:0000256" key="4">
    <source>
        <dbReference type="ARBA" id="ARBA00023224"/>
    </source>
</evidence>
<dbReference type="GO" id="GO:0003924">
    <property type="term" value="F:GTPase activity"/>
    <property type="evidence" value="ECO:0000318"/>
    <property type="project" value="GO_Central"/>
</dbReference>
<evidence type="ECO:0000256" key="3">
    <source>
        <dbReference type="ARBA" id="ARBA00023134"/>
    </source>
</evidence>
<keyword evidence="1 6" id="KW-0479">Metal-binding</keyword>
<dbReference type="PANTHER" id="PTHR10218">
    <property type="entry name" value="GTP-BINDING PROTEIN ALPHA SUBUNIT"/>
    <property type="match status" value="1"/>
</dbReference>
<dbReference type="SUPFAM" id="SSF47895">
    <property type="entry name" value="Transducin (alpha subunit), insertion domain"/>
    <property type="match status" value="1"/>
</dbReference>
<dbReference type="FunFam" id="3.40.50.300:FF:000692">
    <property type="entry name" value="Guanine nucleotide-binding protein subunit alpha"/>
    <property type="match status" value="1"/>
</dbReference>
<dbReference type="PANTHER" id="PTHR10218:SF360">
    <property type="entry name" value="GUANINE NUCLEOTIDE-BINDING PROTEIN SUBUNIT ALPHA HOMOLOG"/>
    <property type="match status" value="1"/>
</dbReference>
<dbReference type="AlphaFoldDB" id="A9V9I2"/>
<organism evidence="7 8">
    <name type="scientific">Monosiga brevicollis</name>
    <name type="common">Choanoflagellate</name>
    <dbReference type="NCBI Taxonomy" id="81824"/>
    <lineage>
        <taxon>Eukaryota</taxon>
        <taxon>Choanoflagellata</taxon>
        <taxon>Craspedida</taxon>
        <taxon>Salpingoecidae</taxon>
        <taxon>Monosiga</taxon>
    </lineage>
</organism>
<dbReference type="SMART" id="SM00275">
    <property type="entry name" value="G_alpha"/>
    <property type="match status" value="1"/>
</dbReference>
<dbReference type="OMA" id="SCFDSIH"/>
<dbReference type="GO" id="GO:0005525">
    <property type="term" value="F:GTP binding"/>
    <property type="evidence" value="ECO:0007669"/>
    <property type="project" value="UniProtKB-KW"/>
</dbReference>
<dbReference type="PROSITE" id="PS51882">
    <property type="entry name" value="G_ALPHA"/>
    <property type="match status" value="1"/>
</dbReference>
<sequence length="357" mass="41168">MDCLLCGGAYAQMNSEDRARTRQIDAQLRKEARAAAGKVKLLLLGTGECGKSTVLKQLRILHGHGFSEQERRGLRLLVHQNLMMSMAAILEALWRKGHLSQADIEAEAKKFVLDYRSNRLQRAPMDLMRKLWADDVVQATMLLGHTFQLPDNTKYMFEQLDRIADPDYVPTVQDVLHTRFATTGIIEYHFQTPEARLVVIDVGGQRSQRRKWIQCFDDVSSVIFITSISEYDQVLAEDHRTNRMAESINLFRALIQEPSFRNSSIIVFLNKRDLLEAKLQAGQTRIRDFFPRYSGDEQNVDEVIAFFREEFILIAAQANRQIFVHVTCATDTELFAKVFNDTRTTIVRQHLQRYDLL</sequence>
<accession>A9V9I2</accession>
<dbReference type="EMBL" id="CH991570">
    <property type="protein sequence ID" value="EDQ85799.1"/>
    <property type="molecule type" value="Genomic_DNA"/>
</dbReference>
<dbReference type="InterPro" id="IPR001019">
    <property type="entry name" value="Gprotein_alpha_su"/>
</dbReference>
<dbReference type="KEGG" id="mbr:MONBRDRAFT_34038"/>
<feature type="binding site" evidence="5">
    <location>
        <begin position="201"/>
        <end position="205"/>
    </location>
    <ligand>
        <name>GTP</name>
        <dbReference type="ChEBI" id="CHEBI:37565"/>
    </ligand>
</feature>
<feature type="binding site" evidence="5">
    <location>
        <begin position="270"/>
        <end position="273"/>
    </location>
    <ligand>
        <name>GTP</name>
        <dbReference type="ChEBI" id="CHEBI:37565"/>
    </ligand>
</feature>
<gene>
    <name evidence="7" type="ORF">MONBRDRAFT_34038</name>
</gene>
<feature type="binding site" evidence="5">
    <location>
        <begin position="176"/>
        <end position="182"/>
    </location>
    <ligand>
        <name>GTP</name>
        <dbReference type="ChEBI" id="CHEBI:37565"/>
    </ligand>
</feature>
<dbReference type="GO" id="GO:0046872">
    <property type="term" value="F:metal ion binding"/>
    <property type="evidence" value="ECO:0007669"/>
    <property type="project" value="UniProtKB-KW"/>
</dbReference>
<keyword evidence="8" id="KW-1185">Reference proteome</keyword>
<name>A9V9I2_MONBE</name>
<evidence type="ECO:0000256" key="1">
    <source>
        <dbReference type="ARBA" id="ARBA00022723"/>
    </source>
</evidence>